<evidence type="ECO:0000256" key="1">
    <source>
        <dbReference type="SAM" id="Phobius"/>
    </source>
</evidence>
<feature type="transmembrane region" description="Helical" evidence="1">
    <location>
        <begin position="12"/>
        <end position="32"/>
    </location>
</feature>
<keyword evidence="1" id="KW-0472">Membrane</keyword>
<sequence>MREAQQDLLNKIAPRCCFISAFFISAFFISAFHQSSVIRAVSSEQCHQHFPSEMPLSTGS</sequence>
<reference evidence="2 3" key="1">
    <citation type="submission" date="2015-03" db="EMBL/GenBank/DDBJ databases">
        <authorList>
            <person name="Krishnan R."/>
            <person name="Midha S."/>
            <person name="Patil P.B."/>
            <person name="Rameshkumar N."/>
        </authorList>
    </citation>
    <scope>NUCLEOTIDE SEQUENCE [LARGE SCALE GENOMIC DNA]</scope>
    <source>
        <strain evidence="2 3">L1E11</strain>
    </source>
</reference>
<dbReference type="Proteomes" id="UP000248090">
    <property type="component" value="Unassembled WGS sequence"/>
</dbReference>
<gene>
    <name evidence="2" type="ORF">WH50_18185</name>
</gene>
<accession>A0ABX5LTB0</accession>
<name>A0ABX5LTB0_9GAMM</name>
<evidence type="ECO:0000313" key="2">
    <source>
        <dbReference type="EMBL" id="PXF29887.1"/>
    </source>
</evidence>
<dbReference type="EMBL" id="LAPT01000093">
    <property type="protein sequence ID" value="PXF29887.1"/>
    <property type="molecule type" value="Genomic_DNA"/>
</dbReference>
<keyword evidence="1" id="KW-1133">Transmembrane helix</keyword>
<keyword evidence="1" id="KW-0812">Transmembrane</keyword>
<evidence type="ECO:0000313" key="3">
    <source>
        <dbReference type="Proteomes" id="UP000248090"/>
    </source>
</evidence>
<protein>
    <submittedName>
        <fullName evidence="2">Uncharacterized protein</fullName>
    </submittedName>
</protein>
<comment type="caution">
    <text evidence="2">The sequence shown here is derived from an EMBL/GenBank/DDBJ whole genome shotgun (WGS) entry which is preliminary data.</text>
</comment>
<proteinExistence type="predicted"/>
<keyword evidence="3" id="KW-1185">Reference proteome</keyword>
<organism evidence="2 3">
    <name type="scientific">Pokkaliibacter plantistimulans</name>
    <dbReference type="NCBI Taxonomy" id="1635171"/>
    <lineage>
        <taxon>Bacteria</taxon>
        <taxon>Pseudomonadati</taxon>
        <taxon>Pseudomonadota</taxon>
        <taxon>Gammaproteobacteria</taxon>
        <taxon>Oceanospirillales</taxon>
        <taxon>Balneatrichaceae</taxon>
        <taxon>Pokkaliibacter</taxon>
    </lineage>
</organism>